<dbReference type="PANTHER" id="PTHR46832">
    <property type="entry name" value="5'-METHYLTHIOADENOSINE/S-ADENOSYLHOMOCYSTEINE NUCLEOSIDASE"/>
    <property type="match status" value="1"/>
</dbReference>
<keyword evidence="3" id="KW-1185">Reference proteome</keyword>
<gene>
    <name evidence="2" type="ORF">AAEO59_12660</name>
</gene>
<dbReference type="Gene3D" id="3.40.50.1580">
    <property type="entry name" value="Nucleoside phosphorylase domain"/>
    <property type="match status" value="1"/>
</dbReference>
<dbReference type="SUPFAM" id="SSF53167">
    <property type="entry name" value="Purine and uridine phosphorylases"/>
    <property type="match status" value="1"/>
</dbReference>
<proteinExistence type="predicted"/>
<comment type="caution">
    <text evidence="2">The sequence shown here is derived from an EMBL/GenBank/DDBJ whole genome shotgun (WGS) entry which is preliminary data.</text>
</comment>
<dbReference type="EMBL" id="JBBYHU010000028">
    <property type="protein sequence ID" value="MEL1241904.1"/>
    <property type="molecule type" value="Genomic_DNA"/>
</dbReference>
<protein>
    <submittedName>
        <fullName evidence="2">Nucleosidase</fullName>
    </submittedName>
</protein>
<dbReference type="PANTHER" id="PTHR46832:SF1">
    <property type="entry name" value="5'-METHYLTHIOADENOSINE_S-ADENOSYLHOMOCYSTEINE NUCLEOSIDASE"/>
    <property type="match status" value="1"/>
</dbReference>
<name>A0ABU9HP99_9FLAO</name>
<feature type="domain" description="Nucleoside phosphorylase" evidence="1">
    <location>
        <begin position="38"/>
        <end position="177"/>
    </location>
</feature>
<dbReference type="InterPro" id="IPR035994">
    <property type="entry name" value="Nucleoside_phosphorylase_sf"/>
</dbReference>
<accession>A0ABU9HP99</accession>
<evidence type="ECO:0000259" key="1">
    <source>
        <dbReference type="Pfam" id="PF01048"/>
    </source>
</evidence>
<dbReference type="InterPro" id="IPR000845">
    <property type="entry name" value="Nucleoside_phosphorylase_d"/>
</dbReference>
<sequence>MITINNKVQFAKENVLFVFALEMEAAAIFEKLNTLFVGVGKVNAAYELTKAIYERKPDLIINLGSAGSSRFKKGDVICCSQFVQRDMDVRGLGVEQYVTPFANIPSVLEYGFKIETLPQGICGTGDSFEMEHTETKYDVVDMEAYALATIAMKEEIPFLCLKYISDGADDNAAEDWPVLVHKAAVAFGEIFQI</sequence>
<organism evidence="2 3">
    <name type="scientific">Flavobacterium flavipallidum</name>
    <dbReference type="NCBI Taxonomy" id="3139140"/>
    <lineage>
        <taxon>Bacteria</taxon>
        <taxon>Pseudomonadati</taxon>
        <taxon>Bacteroidota</taxon>
        <taxon>Flavobacteriia</taxon>
        <taxon>Flavobacteriales</taxon>
        <taxon>Flavobacteriaceae</taxon>
        <taxon>Flavobacterium</taxon>
    </lineage>
</organism>
<dbReference type="Pfam" id="PF01048">
    <property type="entry name" value="PNP_UDP_1"/>
    <property type="match status" value="1"/>
</dbReference>
<dbReference type="RefSeq" id="WP_341701112.1">
    <property type="nucleotide sequence ID" value="NZ_JBBYHU010000028.1"/>
</dbReference>
<dbReference type="Proteomes" id="UP001398556">
    <property type="component" value="Unassembled WGS sequence"/>
</dbReference>
<evidence type="ECO:0000313" key="3">
    <source>
        <dbReference type="Proteomes" id="UP001398556"/>
    </source>
</evidence>
<reference evidence="2 3" key="1">
    <citation type="submission" date="2024-04" db="EMBL/GenBank/DDBJ databases">
        <title>Flavobacterium sp. DGU99 16S ribosomal RNA gene Genome sequencing and assembly.</title>
        <authorList>
            <person name="Park S."/>
        </authorList>
    </citation>
    <scope>NUCLEOTIDE SEQUENCE [LARGE SCALE GENOMIC DNA]</scope>
    <source>
        <strain evidence="2 3">DGU99</strain>
    </source>
</reference>
<evidence type="ECO:0000313" key="2">
    <source>
        <dbReference type="EMBL" id="MEL1241904.1"/>
    </source>
</evidence>